<dbReference type="PANTHER" id="PTHR31194:SF166">
    <property type="entry name" value="PATHOGENESIS-RELATED GENES TRANSCRIPTIONAL ACTIVATOR PTI6"/>
    <property type="match status" value="1"/>
</dbReference>
<gene>
    <name evidence="9" type="ORF">DCAR_018576</name>
</gene>
<dbReference type="InterPro" id="IPR050913">
    <property type="entry name" value="AP2/ERF_ERF"/>
</dbReference>
<reference evidence="9" key="1">
    <citation type="journal article" date="2016" name="Nat. Genet.">
        <title>A high-quality carrot genome assembly provides new insights into carotenoid accumulation and asterid genome evolution.</title>
        <authorList>
            <person name="Iorizzo M."/>
            <person name="Ellison S."/>
            <person name="Senalik D."/>
            <person name="Zeng P."/>
            <person name="Satapoomin P."/>
            <person name="Huang J."/>
            <person name="Bowman M."/>
            <person name="Iovene M."/>
            <person name="Sanseverino W."/>
            <person name="Cavagnaro P."/>
            <person name="Yildiz M."/>
            <person name="Macko-Podgorni A."/>
            <person name="Moranska E."/>
            <person name="Grzebelus E."/>
            <person name="Grzebelus D."/>
            <person name="Ashrafi H."/>
            <person name="Zheng Z."/>
            <person name="Cheng S."/>
            <person name="Spooner D."/>
            <person name="Van Deynze A."/>
            <person name="Simon P."/>
        </authorList>
    </citation>
    <scope>NUCLEOTIDE SEQUENCE [LARGE SCALE GENOMIC DNA]</scope>
    <source>
        <tissue evidence="9">Leaf</tissue>
    </source>
</reference>
<evidence type="ECO:0000256" key="2">
    <source>
        <dbReference type="ARBA" id="ARBA00022821"/>
    </source>
</evidence>
<dbReference type="AlphaFoldDB" id="A0A164Z4W7"/>
<dbReference type="FunFam" id="3.30.730.10:FF:000001">
    <property type="entry name" value="Ethylene-responsive transcription factor 2"/>
    <property type="match status" value="1"/>
</dbReference>
<name>A0A164Z4W7_DAUCS</name>
<dbReference type="GO" id="GO:0005634">
    <property type="term" value="C:nucleus"/>
    <property type="evidence" value="ECO:0007669"/>
    <property type="project" value="UniProtKB-SubCell"/>
</dbReference>
<organism evidence="9">
    <name type="scientific">Daucus carota subsp. sativus</name>
    <name type="common">Carrot</name>
    <dbReference type="NCBI Taxonomy" id="79200"/>
    <lineage>
        <taxon>Eukaryota</taxon>
        <taxon>Viridiplantae</taxon>
        <taxon>Streptophyta</taxon>
        <taxon>Embryophyta</taxon>
        <taxon>Tracheophyta</taxon>
        <taxon>Spermatophyta</taxon>
        <taxon>Magnoliopsida</taxon>
        <taxon>eudicotyledons</taxon>
        <taxon>Gunneridae</taxon>
        <taxon>Pentapetalae</taxon>
        <taxon>asterids</taxon>
        <taxon>campanulids</taxon>
        <taxon>Apiales</taxon>
        <taxon>Apiaceae</taxon>
        <taxon>Apioideae</taxon>
        <taxon>Scandiceae</taxon>
        <taxon>Daucinae</taxon>
        <taxon>Daucus</taxon>
        <taxon>Daucus sect. Daucus</taxon>
    </lineage>
</organism>
<dbReference type="STRING" id="79200.A0A164Z4W7"/>
<dbReference type="PROSITE" id="PS51032">
    <property type="entry name" value="AP2_ERF"/>
    <property type="match status" value="1"/>
</dbReference>
<dbReference type="GO" id="GO:0006952">
    <property type="term" value="P:defense response"/>
    <property type="evidence" value="ECO:0007669"/>
    <property type="project" value="UniProtKB-KW"/>
</dbReference>
<dbReference type="Pfam" id="PF00847">
    <property type="entry name" value="AP2"/>
    <property type="match status" value="1"/>
</dbReference>
<protein>
    <recommendedName>
        <fullName evidence="8">AP2/ERF domain-containing protein</fullName>
    </recommendedName>
</protein>
<accession>A0A164Z4W7</accession>
<keyword evidence="6" id="KW-0539">Nucleus</keyword>
<evidence type="ECO:0000256" key="3">
    <source>
        <dbReference type="ARBA" id="ARBA00023015"/>
    </source>
</evidence>
<feature type="region of interest" description="Disordered" evidence="7">
    <location>
        <begin position="175"/>
        <end position="226"/>
    </location>
</feature>
<evidence type="ECO:0000256" key="7">
    <source>
        <dbReference type="SAM" id="MobiDB-lite"/>
    </source>
</evidence>
<dbReference type="PANTHER" id="PTHR31194">
    <property type="entry name" value="SHN SHINE , DNA BINDING / TRANSCRIPTION FACTOR"/>
    <property type="match status" value="1"/>
</dbReference>
<comment type="subcellular location">
    <subcellularLocation>
        <location evidence="1">Nucleus</location>
    </subcellularLocation>
</comment>
<feature type="compositionally biased region" description="Polar residues" evidence="7">
    <location>
        <begin position="180"/>
        <end position="192"/>
    </location>
</feature>
<dbReference type="InterPro" id="IPR001471">
    <property type="entry name" value="AP2/ERF_dom"/>
</dbReference>
<dbReference type="EMBL" id="LNRQ01000005">
    <property type="protein sequence ID" value="KZM95334.1"/>
    <property type="molecule type" value="Genomic_DNA"/>
</dbReference>
<dbReference type="InterPro" id="IPR036955">
    <property type="entry name" value="AP2/ERF_dom_sf"/>
</dbReference>
<dbReference type="Gramene" id="KZM95334">
    <property type="protein sequence ID" value="KZM95334"/>
    <property type="gene ID" value="DCAR_018576"/>
</dbReference>
<proteinExistence type="predicted"/>
<dbReference type="GO" id="GO:0003700">
    <property type="term" value="F:DNA-binding transcription factor activity"/>
    <property type="evidence" value="ECO:0007669"/>
    <property type="project" value="InterPro"/>
</dbReference>
<evidence type="ECO:0000256" key="6">
    <source>
        <dbReference type="ARBA" id="ARBA00023242"/>
    </source>
</evidence>
<evidence type="ECO:0000256" key="4">
    <source>
        <dbReference type="ARBA" id="ARBA00023125"/>
    </source>
</evidence>
<dbReference type="PRINTS" id="PR00367">
    <property type="entry name" value="ETHRSPELEMNT"/>
</dbReference>
<evidence type="ECO:0000259" key="8">
    <source>
        <dbReference type="PROSITE" id="PS51032"/>
    </source>
</evidence>
<evidence type="ECO:0000256" key="5">
    <source>
        <dbReference type="ARBA" id="ARBA00023163"/>
    </source>
</evidence>
<feature type="domain" description="AP2/ERF" evidence="8">
    <location>
        <begin position="221"/>
        <end position="278"/>
    </location>
</feature>
<keyword evidence="3" id="KW-0805">Transcription regulation</keyword>
<dbReference type="SMART" id="SM00380">
    <property type="entry name" value="AP2"/>
    <property type="match status" value="1"/>
</dbReference>
<dbReference type="InterPro" id="IPR016177">
    <property type="entry name" value="DNA-bd_dom_sf"/>
</dbReference>
<sequence>MDSRNIIIDLIVPLQQTNLHSEFIQGHLCVKASNSETVNELNDMQKYPPFPLHHAALTNNDDPLVPEITREYQLTMPNIKPQLNRDRSMLYGGQVAESWLSFCLIQLCRDMGETEVVEFCDRVISRTSKKHSSASQRRVLRIILIDADATDCSSDEDYDHDYIVGNKRKRKRRVVKRQVSEINFTPSASATNNRRRREQQEEEEVSDRSAPPPPPARPQRKYRGVRQRPWGRYAAEIRDPVMRKRLWLGTYDTPEEAAAVYDTAAIKLKGPDAITNFPPPPDQVNTNISSPENKLVESATTPAAEPALPAGALSPTSVLPYNDDEDLATFGYGDVDAFGFQIEDQLVPFCLPDIMLSRTYSRTRVDDPDFADFDLLHDFLL</sequence>
<keyword evidence="5" id="KW-0804">Transcription</keyword>
<dbReference type="SUPFAM" id="SSF54171">
    <property type="entry name" value="DNA-binding domain"/>
    <property type="match status" value="1"/>
</dbReference>
<evidence type="ECO:0000313" key="9">
    <source>
        <dbReference type="EMBL" id="KZM95334.1"/>
    </source>
</evidence>
<evidence type="ECO:0000256" key="1">
    <source>
        <dbReference type="ARBA" id="ARBA00004123"/>
    </source>
</evidence>
<keyword evidence="2" id="KW-0611">Plant defense</keyword>
<dbReference type="GO" id="GO:0003677">
    <property type="term" value="F:DNA binding"/>
    <property type="evidence" value="ECO:0007669"/>
    <property type="project" value="UniProtKB-KW"/>
</dbReference>
<comment type="caution">
    <text evidence="9">The sequence shown here is derived from an EMBL/GenBank/DDBJ whole genome shotgun (WGS) entry which is preliminary data.</text>
</comment>
<dbReference type="Gene3D" id="3.30.730.10">
    <property type="entry name" value="AP2/ERF domain"/>
    <property type="match status" value="1"/>
</dbReference>
<dbReference type="CDD" id="cd00018">
    <property type="entry name" value="AP2"/>
    <property type="match status" value="1"/>
</dbReference>
<keyword evidence="4" id="KW-0238">DNA-binding</keyword>